<reference evidence="1 2" key="1">
    <citation type="submission" date="2020-07" db="EMBL/GenBank/DDBJ databases">
        <title>non toxigenic Corynebacterium sp. nov from a clinical source.</title>
        <authorList>
            <person name="Bernier A.-M."/>
            <person name="Bernard K."/>
        </authorList>
    </citation>
    <scope>NUCLEOTIDE SEQUENCE [LARGE SCALE GENOMIC DNA]</scope>
    <source>
        <strain evidence="2">NML 93-0612</strain>
    </source>
</reference>
<evidence type="ECO:0000313" key="1">
    <source>
        <dbReference type="EMBL" id="QMV84732.1"/>
    </source>
</evidence>
<evidence type="ECO:0000313" key="2">
    <source>
        <dbReference type="Proteomes" id="UP000515570"/>
    </source>
</evidence>
<name>A0A7G5FDP1_9CORY</name>
<dbReference type="EMBL" id="CP059833">
    <property type="protein sequence ID" value="QMV84732.1"/>
    <property type="molecule type" value="Genomic_DNA"/>
</dbReference>
<keyword evidence="2" id="KW-1185">Reference proteome</keyword>
<gene>
    <name evidence="1" type="ORF">HW450_10340</name>
</gene>
<sequence length="115" mass="11792">MDPTHLTGALKALADRLTAAGVPATIDPDLIQLPGALVTVDDIDAAEFGGRFITATAAVHLTAADTGMAYALDQLTRMLKSVLADGMIPIESQLQALTLPATGVAVPALTLTIEL</sequence>
<dbReference type="Proteomes" id="UP000515570">
    <property type="component" value="Chromosome"/>
</dbReference>
<dbReference type="RefSeq" id="WP_182385539.1">
    <property type="nucleotide sequence ID" value="NZ_CP059833.1"/>
</dbReference>
<dbReference type="AlphaFoldDB" id="A0A7G5FDP1"/>
<organism evidence="1 2">
    <name type="scientific">Corynebacterium hindlerae</name>
    <dbReference type="NCBI Taxonomy" id="699041"/>
    <lineage>
        <taxon>Bacteria</taxon>
        <taxon>Bacillati</taxon>
        <taxon>Actinomycetota</taxon>
        <taxon>Actinomycetes</taxon>
        <taxon>Mycobacteriales</taxon>
        <taxon>Corynebacteriaceae</taxon>
        <taxon>Corynebacterium</taxon>
    </lineage>
</organism>
<protein>
    <submittedName>
        <fullName evidence="1">Uncharacterized protein</fullName>
    </submittedName>
</protein>
<proteinExistence type="predicted"/>
<accession>A0A7G5FDP1</accession>